<dbReference type="PRINTS" id="PR01686">
    <property type="entry name" value="EP450ICYP2D"/>
</dbReference>
<comment type="function">
    <text evidence="23">A cytochrome P450 monooxygenase involved in the metabolism of arachidonic acid and its conjugates. Mechanistically, uses molecular oxygen inserting one oxygen atom into a substrate, and reducing the second into a water molecule, with two electrons provided by NADPH via cytochrome P450 reductase (CPR; NADPH-ferrihemoprotein reductase). Acts as an omega and omega-1 hydroxylase for arachidonic acid and possibly for other long chain fatty acids. May modulate the arachidonic acid signaling pathway and play a role in other fatty acid signaling processes. May down-regulate the biological activities of N-arachidonoyl-serotonin, an endocannabinoid that has anti-nociceptive effects through inhibition of fatty acid amide hydrolase FAAH, TRPV1 receptor and T-type calcium channels. Catalyzes C-2 oxidation of the indole ring of N-arachidonoyl-serotonin forming a less active product 2-oxo-N-arachidonoyl-serotonin.</text>
</comment>
<comment type="catalytic activity">
    <reaction evidence="20">
        <text>(5Z,8Z,11Z,14Z)-eicosatetraenoate + reduced [NADPH--hemoprotein reductase] + O2 = 20-hydroxy-(5Z,8Z,11Z,14Z)-eicosatetraenoate + oxidized [NADPH--hemoprotein reductase] + H2O + H(+)</text>
        <dbReference type="Rhea" id="RHEA:39755"/>
        <dbReference type="Rhea" id="RHEA-COMP:11964"/>
        <dbReference type="Rhea" id="RHEA-COMP:11965"/>
        <dbReference type="ChEBI" id="CHEBI:15377"/>
        <dbReference type="ChEBI" id="CHEBI:15378"/>
        <dbReference type="ChEBI" id="CHEBI:15379"/>
        <dbReference type="ChEBI" id="CHEBI:32395"/>
        <dbReference type="ChEBI" id="CHEBI:57618"/>
        <dbReference type="ChEBI" id="CHEBI:58210"/>
        <dbReference type="ChEBI" id="CHEBI:76624"/>
    </reaction>
    <physiologicalReaction direction="left-to-right" evidence="20">
        <dbReference type="Rhea" id="RHEA:39756"/>
    </physiologicalReaction>
</comment>
<dbReference type="Proteomes" id="UP000515135">
    <property type="component" value="Unplaced"/>
</dbReference>
<evidence type="ECO:0000256" key="10">
    <source>
        <dbReference type="ARBA" id="ARBA00022824"/>
    </source>
</evidence>
<evidence type="ECO:0000256" key="1">
    <source>
        <dbReference type="ARBA" id="ARBA00001971"/>
    </source>
</evidence>
<dbReference type="SUPFAM" id="SSF48264">
    <property type="entry name" value="Cytochrome P450"/>
    <property type="match status" value="1"/>
</dbReference>
<keyword evidence="11" id="KW-0492">Microsome</keyword>
<gene>
    <name evidence="31" type="primary">LOC109477107</name>
</gene>
<dbReference type="GO" id="GO:0006629">
    <property type="term" value="P:lipid metabolic process"/>
    <property type="evidence" value="ECO:0007669"/>
    <property type="project" value="UniProtKB-KW"/>
</dbReference>
<evidence type="ECO:0000256" key="23">
    <source>
        <dbReference type="ARBA" id="ARBA00058812"/>
    </source>
</evidence>
<keyword evidence="15 28" id="KW-0503">Monooxygenase</keyword>
<evidence type="ECO:0000313" key="31">
    <source>
        <dbReference type="RefSeq" id="XP_019633722.1"/>
    </source>
</evidence>
<dbReference type="PANTHER" id="PTHR24300">
    <property type="entry name" value="CYTOCHROME P450 508A4-RELATED"/>
    <property type="match status" value="1"/>
</dbReference>
<evidence type="ECO:0000256" key="14">
    <source>
        <dbReference type="ARBA" id="ARBA00023004"/>
    </source>
</evidence>
<organism evidence="30 31">
    <name type="scientific">Branchiostoma belcheri</name>
    <name type="common">Amphioxus</name>
    <dbReference type="NCBI Taxonomy" id="7741"/>
    <lineage>
        <taxon>Eukaryota</taxon>
        <taxon>Metazoa</taxon>
        <taxon>Chordata</taxon>
        <taxon>Cephalochordata</taxon>
        <taxon>Leptocardii</taxon>
        <taxon>Amphioxiformes</taxon>
        <taxon>Branchiostomatidae</taxon>
        <taxon>Branchiostoma</taxon>
    </lineage>
</organism>
<keyword evidence="7 29" id="KW-0812">Transmembrane</keyword>
<dbReference type="GO" id="GO:0020037">
    <property type="term" value="F:heme binding"/>
    <property type="evidence" value="ECO:0007669"/>
    <property type="project" value="InterPro"/>
</dbReference>
<dbReference type="GO" id="GO:0005789">
    <property type="term" value="C:endoplasmic reticulum membrane"/>
    <property type="evidence" value="ECO:0007669"/>
    <property type="project" value="UniProtKB-SubCell"/>
</dbReference>
<evidence type="ECO:0000256" key="29">
    <source>
        <dbReference type="SAM" id="Phobius"/>
    </source>
</evidence>
<dbReference type="PROSITE" id="PS00086">
    <property type="entry name" value="CYTOCHROME_P450"/>
    <property type="match status" value="1"/>
</dbReference>
<sequence length="507" mass="56946">MVAQVATTMSFLSELIAAFGGLQAVLVTALCVLAMVMRPKNLPPGPTGLPIVGNVFSLMTNATPVVYTEWSKKYGDVFTVYRGPMMSIVLNGYAAIHEALVKNADVFSSRYSSTASVPPAGIISGTGIVREPYGPKLKEHRKFALVSLRDFGVGKRSLEGKILEETRALQQEMCKHGGQGFCISQMLQNTVSNVICSIVFGRRYEYDDKKFTDLLMAIDRVFSPTSVERLALSFSPLRYIPGVRKGFLDLRKNQVTLVNHVKKRIREHHETFDENDIRDFIDAFLLESKKRQEDENSTFTDEELTMIVLQLFLAGTHTTSVTLRWALLYMILHPAIQEKVQQEIDSVLGPDQDPSMVHRSQMPYTEATLAEVNRLASVAPFSVPHGTSSDTTFRGYNIPQDTFVEVNLWSVHHDPQLWPEPSKFDPTRFLNDAGKFVKRNEVIAFSTGRRICLGEQLARMEIFLIFTSLLRRFTFKLPEGAPKPPEEGVFLGIHSPVPFKLIAEPRN</sequence>
<keyword evidence="9" id="KW-0999">Mitochondrion inner membrane</keyword>
<dbReference type="PANTHER" id="PTHR24300:SF397">
    <property type="entry name" value="CYTOCHROME P450 2U1"/>
    <property type="match status" value="1"/>
</dbReference>
<keyword evidence="10" id="KW-0256">Endoplasmic reticulum</keyword>
<dbReference type="RefSeq" id="XP_019633722.1">
    <property type="nucleotide sequence ID" value="XM_019778163.1"/>
</dbReference>
<evidence type="ECO:0000256" key="16">
    <source>
        <dbReference type="ARBA" id="ARBA00023098"/>
    </source>
</evidence>
<evidence type="ECO:0000256" key="5">
    <source>
        <dbReference type="ARBA" id="ARBA00010617"/>
    </source>
</evidence>
<evidence type="ECO:0000256" key="17">
    <source>
        <dbReference type="ARBA" id="ARBA00023128"/>
    </source>
</evidence>
<evidence type="ECO:0000256" key="12">
    <source>
        <dbReference type="ARBA" id="ARBA00022989"/>
    </source>
</evidence>
<dbReference type="GO" id="GO:0005506">
    <property type="term" value="F:iron ion binding"/>
    <property type="evidence" value="ECO:0007669"/>
    <property type="project" value="InterPro"/>
</dbReference>
<dbReference type="OrthoDB" id="2789670at2759"/>
<dbReference type="InterPro" id="IPR002401">
    <property type="entry name" value="Cyt_P450_E_grp-I"/>
</dbReference>
<evidence type="ECO:0000256" key="11">
    <source>
        <dbReference type="ARBA" id="ARBA00022848"/>
    </source>
</evidence>
<comment type="cofactor">
    <cofactor evidence="1 27">
        <name>heme</name>
        <dbReference type="ChEBI" id="CHEBI:30413"/>
    </cofactor>
</comment>
<evidence type="ECO:0000256" key="26">
    <source>
        <dbReference type="ARBA" id="ARBA00079181"/>
    </source>
</evidence>
<dbReference type="InterPro" id="IPR008069">
    <property type="entry name" value="Cyt_P450_E_grp-I_CYP2D-like"/>
</dbReference>
<evidence type="ECO:0000256" key="13">
    <source>
        <dbReference type="ARBA" id="ARBA00023002"/>
    </source>
</evidence>
<keyword evidence="12 29" id="KW-1133">Transmembrane helix</keyword>
<name>A0A6P4ZS13_BRABE</name>
<evidence type="ECO:0000256" key="19">
    <source>
        <dbReference type="ARBA" id="ARBA00049206"/>
    </source>
</evidence>
<evidence type="ECO:0000256" key="2">
    <source>
        <dbReference type="ARBA" id="ARBA00004154"/>
    </source>
</evidence>
<dbReference type="GO" id="GO:0006082">
    <property type="term" value="P:organic acid metabolic process"/>
    <property type="evidence" value="ECO:0007669"/>
    <property type="project" value="TreeGrafter"/>
</dbReference>
<evidence type="ECO:0000256" key="6">
    <source>
        <dbReference type="ARBA" id="ARBA00022617"/>
    </source>
</evidence>
<dbReference type="GO" id="GO:0005743">
    <property type="term" value="C:mitochondrial inner membrane"/>
    <property type="evidence" value="ECO:0007669"/>
    <property type="project" value="UniProtKB-SubCell"/>
</dbReference>
<evidence type="ECO:0000256" key="4">
    <source>
        <dbReference type="ARBA" id="ARBA00004477"/>
    </source>
</evidence>
<evidence type="ECO:0000256" key="28">
    <source>
        <dbReference type="RuleBase" id="RU000461"/>
    </source>
</evidence>
<protein>
    <recommendedName>
        <fullName evidence="25">Cytochrome P450 2U1</fullName>
        <ecNumber evidence="24">1.14.14.80</ecNumber>
    </recommendedName>
    <alternativeName>
        <fullName evidence="26">Long-chain fatty acid omega-monooxygenase</fullName>
    </alternativeName>
</protein>
<keyword evidence="30" id="KW-1185">Reference proteome</keyword>
<evidence type="ECO:0000256" key="24">
    <source>
        <dbReference type="ARBA" id="ARBA00066560"/>
    </source>
</evidence>
<evidence type="ECO:0000256" key="8">
    <source>
        <dbReference type="ARBA" id="ARBA00022723"/>
    </source>
</evidence>
<feature type="binding site" description="axial binding residue" evidence="27">
    <location>
        <position position="452"/>
    </location>
    <ligand>
        <name>heme</name>
        <dbReference type="ChEBI" id="CHEBI:30413"/>
    </ligand>
    <ligandPart>
        <name>Fe</name>
        <dbReference type="ChEBI" id="CHEBI:18248"/>
    </ligandPart>
</feature>
<evidence type="ECO:0000256" key="21">
    <source>
        <dbReference type="ARBA" id="ARBA00052159"/>
    </source>
</evidence>
<feature type="transmembrane region" description="Helical" evidence="29">
    <location>
        <begin position="15"/>
        <end position="36"/>
    </location>
</feature>
<evidence type="ECO:0000256" key="9">
    <source>
        <dbReference type="ARBA" id="ARBA00022792"/>
    </source>
</evidence>
<dbReference type="InterPro" id="IPR036396">
    <property type="entry name" value="Cyt_P450_sf"/>
</dbReference>
<dbReference type="PRINTS" id="PR00463">
    <property type="entry name" value="EP450I"/>
</dbReference>
<evidence type="ECO:0000256" key="20">
    <source>
        <dbReference type="ARBA" id="ARBA00051320"/>
    </source>
</evidence>
<evidence type="ECO:0000256" key="18">
    <source>
        <dbReference type="ARBA" id="ARBA00023136"/>
    </source>
</evidence>
<dbReference type="GO" id="GO:0006805">
    <property type="term" value="P:xenobiotic metabolic process"/>
    <property type="evidence" value="ECO:0007669"/>
    <property type="project" value="TreeGrafter"/>
</dbReference>
<keyword evidence="16" id="KW-0443">Lipid metabolism</keyword>
<dbReference type="Pfam" id="PF00067">
    <property type="entry name" value="p450"/>
    <property type="match status" value="1"/>
</dbReference>
<keyword evidence="6 27" id="KW-0349">Heme</keyword>
<reference evidence="31" key="1">
    <citation type="submission" date="2025-08" db="UniProtKB">
        <authorList>
            <consortium name="RefSeq"/>
        </authorList>
    </citation>
    <scope>IDENTIFICATION</scope>
    <source>
        <tissue evidence="31">Gonad</tissue>
    </source>
</reference>
<dbReference type="GeneID" id="109477107"/>
<comment type="catalytic activity">
    <reaction evidence="21">
        <text>N-[(5Z,8Z,11Z,14Z)-eicosatetraenoyl]-serotonin + reduced [NADPH--hemoprotein reductase] + O2 = 2-oxo-N-[(5Z,8Z,11Z,14Z)-eicosatetraenoyl]-serotonin + oxidized [NADPH--hemoprotein reductase] + H2O + H(+)</text>
        <dbReference type="Rhea" id="RHEA:50296"/>
        <dbReference type="Rhea" id="RHEA-COMP:11964"/>
        <dbReference type="Rhea" id="RHEA-COMP:11965"/>
        <dbReference type="ChEBI" id="CHEBI:15377"/>
        <dbReference type="ChEBI" id="CHEBI:15378"/>
        <dbReference type="ChEBI" id="CHEBI:15379"/>
        <dbReference type="ChEBI" id="CHEBI:57618"/>
        <dbReference type="ChEBI" id="CHEBI:58210"/>
        <dbReference type="ChEBI" id="CHEBI:132255"/>
        <dbReference type="ChEBI" id="CHEBI:132256"/>
    </reaction>
    <physiologicalReaction direction="left-to-right" evidence="21">
        <dbReference type="Rhea" id="RHEA:50297"/>
    </physiologicalReaction>
</comment>
<evidence type="ECO:0000256" key="15">
    <source>
        <dbReference type="ARBA" id="ARBA00023033"/>
    </source>
</evidence>
<proteinExistence type="inferred from homology"/>
<evidence type="ECO:0000256" key="27">
    <source>
        <dbReference type="PIRSR" id="PIRSR602401-1"/>
    </source>
</evidence>
<dbReference type="AlphaFoldDB" id="A0A6P4ZS13"/>
<keyword evidence="17" id="KW-0496">Mitochondrion</keyword>
<comment type="catalytic activity">
    <reaction evidence="22">
        <text>an omega-methyl-long-chain fatty acid + reduced [NADPH--hemoprotein reductase] + O2 = an omega-hydroxy-long-chain fatty acid + oxidized [NADPH--hemoprotein reductase] + H2O + H(+)</text>
        <dbReference type="Rhea" id="RHEA:56748"/>
        <dbReference type="Rhea" id="RHEA-COMP:11964"/>
        <dbReference type="Rhea" id="RHEA-COMP:11965"/>
        <dbReference type="ChEBI" id="CHEBI:15377"/>
        <dbReference type="ChEBI" id="CHEBI:15378"/>
        <dbReference type="ChEBI" id="CHEBI:15379"/>
        <dbReference type="ChEBI" id="CHEBI:57618"/>
        <dbReference type="ChEBI" id="CHEBI:58210"/>
        <dbReference type="ChEBI" id="CHEBI:140991"/>
        <dbReference type="ChEBI" id="CHEBI:140992"/>
        <dbReference type="EC" id="1.14.14.80"/>
    </reaction>
    <physiologicalReaction direction="left-to-right" evidence="22">
        <dbReference type="Rhea" id="RHEA:56749"/>
    </physiologicalReaction>
</comment>
<dbReference type="GO" id="GO:0102033">
    <property type="term" value="F:long-chain fatty acid omega-hydroxylase activity"/>
    <property type="evidence" value="ECO:0007669"/>
    <property type="project" value="UniProtKB-EC"/>
</dbReference>
<dbReference type="PRINTS" id="PR00385">
    <property type="entry name" value="P450"/>
</dbReference>
<keyword evidence="8 27" id="KW-0479">Metal-binding</keyword>
<evidence type="ECO:0000256" key="22">
    <source>
        <dbReference type="ARBA" id="ARBA00052378"/>
    </source>
</evidence>
<comment type="subcellular location">
    <subcellularLocation>
        <location evidence="4">Endoplasmic reticulum membrane</location>
        <topology evidence="4">Multi-pass membrane protein</topology>
    </subcellularLocation>
    <subcellularLocation>
        <location evidence="2">Microsome membrane</location>
        <topology evidence="2">Multi-pass membrane protein</topology>
    </subcellularLocation>
    <subcellularLocation>
        <location evidence="3">Mitochondrion inner membrane</location>
        <topology evidence="3">Multi-pass membrane protein</topology>
    </subcellularLocation>
</comment>
<dbReference type="InterPro" id="IPR050182">
    <property type="entry name" value="Cytochrome_P450_fam2"/>
</dbReference>
<keyword evidence="13 28" id="KW-0560">Oxidoreductase</keyword>
<dbReference type="InterPro" id="IPR001128">
    <property type="entry name" value="Cyt_P450"/>
</dbReference>
<dbReference type="Gene3D" id="1.10.630.10">
    <property type="entry name" value="Cytochrome P450"/>
    <property type="match status" value="1"/>
</dbReference>
<dbReference type="GO" id="GO:0008395">
    <property type="term" value="F:steroid hydroxylase activity"/>
    <property type="evidence" value="ECO:0007669"/>
    <property type="project" value="TreeGrafter"/>
</dbReference>
<accession>A0A6P4ZS13</accession>
<dbReference type="KEGG" id="bbel:109477107"/>
<keyword evidence="14 27" id="KW-0408">Iron</keyword>
<evidence type="ECO:0000313" key="30">
    <source>
        <dbReference type="Proteomes" id="UP000515135"/>
    </source>
</evidence>
<keyword evidence="18 29" id="KW-0472">Membrane</keyword>
<evidence type="ECO:0000256" key="7">
    <source>
        <dbReference type="ARBA" id="ARBA00022692"/>
    </source>
</evidence>
<evidence type="ECO:0000256" key="3">
    <source>
        <dbReference type="ARBA" id="ARBA00004448"/>
    </source>
</evidence>
<comment type="catalytic activity">
    <reaction evidence="19">
        <text>(5Z,8Z,11Z,14Z)-eicosatetraenoate + reduced [NADPH--hemoprotein reductase] + O2 = 19-hydroxy-(5Z,8Z,11Z,14Z)-eicosatetraenoate + oxidized [NADPH--hemoprotein reductase] + H2O + H(+)</text>
        <dbReference type="Rhea" id="RHEA:39759"/>
        <dbReference type="Rhea" id="RHEA-COMP:11964"/>
        <dbReference type="Rhea" id="RHEA-COMP:11965"/>
        <dbReference type="ChEBI" id="CHEBI:15377"/>
        <dbReference type="ChEBI" id="CHEBI:15378"/>
        <dbReference type="ChEBI" id="CHEBI:15379"/>
        <dbReference type="ChEBI" id="CHEBI:32395"/>
        <dbReference type="ChEBI" id="CHEBI:57618"/>
        <dbReference type="ChEBI" id="CHEBI:58210"/>
        <dbReference type="ChEBI" id="CHEBI:76627"/>
    </reaction>
    <physiologicalReaction direction="left-to-right" evidence="19">
        <dbReference type="Rhea" id="RHEA:39760"/>
    </physiologicalReaction>
</comment>
<dbReference type="InterPro" id="IPR017972">
    <property type="entry name" value="Cyt_P450_CS"/>
</dbReference>
<dbReference type="FunFam" id="1.10.630.10:FF:000017">
    <property type="entry name" value="cytochrome P450 2U1 isoform X1"/>
    <property type="match status" value="1"/>
</dbReference>
<dbReference type="EC" id="1.14.14.80" evidence="24"/>
<comment type="similarity">
    <text evidence="5 28">Belongs to the cytochrome P450 family.</text>
</comment>
<evidence type="ECO:0000256" key="25">
    <source>
        <dbReference type="ARBA" id="ARBA00067282"/>
    </source>
</evidence>